<sequence length="202" mass="22600">MGSSSHVRQELNYVLKVFGSHSDPKYWPTKPSKTSDDAHDLNNFRSKRWLVKIASDETQLVDSKTESENEEDFGGCTGQIVEEFPSAGHDPKTPGVRTDALMDFERGEASLNPLAIILMTNRKFQSYSLRKSSPSVELLPLAFAVPRKIEWLEEATNGAKIRVFTPSPLTDINTLTINNVHLQHSPHSTLFNPHRTISITVA</sequence>
<gene>
    <name evidence="1" type="ORF">NA56DRAFT_699240</name>
</gene>
<name>A0A2J6QGC1_9HELO</name>
<evidence type="ECO:0000313" key="2">
    <source>
        <dbReference type="Proteomes" id="UP000235672"/>
    </source>
</evidence>
<dbReference type="Proteomes" id="UP000235672">
    <property type="component" value="Unassembled WGS sequence"/>
</dbReference>
<dbReference type="AlphaFoldDB" id="A0A2J6QGC1"/>
<dbReference type="STRING" id="1745343.A0A2J6QGC1"/>
<dbReference type="EMBL" id="KZ613470">
    <property type="protein sequence ID" value="PMD25317.1"/>
    <property type="molecule type" value="Genomic_DNA"/>
</dbReference>
<reference evidence="1 2" key="1">
    <citation type="submission" date="2016-05" db="EMBL/GenBank/DDBJ databases">
        <title>A degradative enzymes factory behind the ericoid mycorrhizal symbiosis.</title>
        <authorList>
            <consortium name="DOE Joint Genome Institute"/>
            <person name="Martino E."/>
            <person name="Morin E."/>
            <person name="Grelet G."/>
            <person name="Kuo A."/>
            <person name="Kohler A."/>
            <person name="Daghino S."/>
            <person name="Barry K."/>
            <person name="Choi C."/>
            <person name="Cichocki N."/>
            <person name="Clum A."/>
            <person name="Copeland A."/>
            <person name="Hainaut M."/>
            <person name="Haridas S."/>
            <person name="Labutti K."/>
            <person name="Lindquist E."/>
            <person name="Lipzen A."/>
            <person name="Khouja H.-R."/>
            <person name="Murat C."/>
            <person name="Ohm R."/>
            <person name="Olson A."/>
            <person name="Spatafora J."/>
            <person name="Veneault-Fourrey C."/>
            <person name="Henrissat B."/>
            <person name="Grigoriev I."/>
            <person name="Martin F."/>
            <person name="Perotto S."/>
        </authorList>
    </citation>
    <scope>NUCLEOTIDE SEQUENCE [LARGE SCALE GENOMIC DNA]</scope>
    <source>
        <strain evidence="1 2">UAMH 7357</strain>
    </source>
</reference>
<proteinExistence type="predicted"/>
<organism evidence="1 2">
    <name type="scientific">Hyaloscypha hepaticicola</name>
    <dbReference type="NCBI Taxonomy" id="2082293"/>
    <lineage>
        <taxon>Eukaryota</taxon>
        <taxon>Fungi</taxon>
        <taxon>Dikarya</taxon>
        <taxon>Ascomycota</taxon>
        <taxon>Pezizomycotina</taxon>
        <taxon>Leotiomycetes</taxon>
        <taxon>Helotiales</taxon>
        <taxon>Hyaloscyphaceae</taxon>
        <taxon>Hyaloscypha</taxon>
    </lineage>
</organism>
<evidence type="ECO:0000313" key="1">
    <source>
        <dbReference type="EMBL" id="PMD25317.1"/>
    </source>
</evidence>
<protein>
    <submittedName>
        <fullName evidence="1">Uncharacterized protein</fullName>
    </submittedName>
</protein>
<keyword evidence="2" id="KW-1185">Reference proteome</keyword>
<accession>A0A2J6QGC1</accession>